<organism evidence="1 2">
    <name type="scientific">Perkinsus chesapeaki</name>
    <name type="common">Clam parasite</name>
    <name type="synonym">Perkinsus andrewsi</name>
    <dbReference type="NCBI Taxonomy" id="330153"/>
    <lineage>
        <taxon>Eukaryota</taxon>
        <taxon>Sar</taxon>
        <taxon>Alveolata</taxon>
        <taxon>Perkinsozoa</taxon>
        <taxon>Perkinsea</taxon>
        <taxon>Perkinsida</taxon>
        <taxon>Perkinsidae</taxon>
        <taxon>Perkinsus</taxon>
    </lineage>
</organism>
<sequence>KETEIVPRDDWVITAINTSIPDLGWRLSTPNSPQHTGLRSTQVNTVAVISDRRHIRGPRTDEACVSSYFEVLSLHCTAQSEDVTVTLPSYTQQQAAVAVVCLEVFDAVQVTGSLNRSKSRENQNCIQVAWPAQKNKSIKVQFGVYCGSLGSESQPMKYNQSSETAFNVSSDEAHVYHAYVKDIKHICAGVVAVGDDDLAIIYPVVDNLTLHFGNWITLTPCSCP</sequence>
<dbReference type="AlphaFoldDB" id="A0A7J6KPP0"/>
<keyword evidence="2" id="KW-1185">Reference proteome</keyword>
<dbReference type="EMBL" id="JAAPAO010001604">
    <property type="protein sequence ID" value="KAF4649255.1"/>
    <property type="molecule type" value="Genomic_DNA"/>
</dbReference>
<evidence type="ECO:0000313" key="1">
    <source>
        <dbReference type="EMBL" id="KAF4649255.1"/>
    </source>
</evidence>
<protein>
    <submittedName>
        <fullName evidence="1">Uncharacterized protein</fullName>
    </submittedName>
</protein>
<reference evidence="1 2" key="1">
    <citation type="submission" date="2020-04" db="EMBL/GenBank/DDBJ databases">
        <title>Perkinsus chesapeaki whole genome sequence.</title>
        <authorList>
            <person name="Bogema D.R."/>
        </authorList>
    </citation>
    <scope>NUCLEOTIDE SEQUENCE [LARGE SCALE GENOMIC DNA]</scope>
    <source>
        <strain evidence="1">ATCC PRA-425</strain>
    </source>
</reference>
<proteinExistence type="predicted"/>
<feature type="non-terminal residue" evidence="1">
    <location>
        <position position="1"/>
    </location>
</feature>
<dbReference type="Proteomes" id="UP000591131">
    <property type="component" value="Unassembled WGS sequence"/>
</dbReference>
<accession>A0A7J6KPP0</accession>
<evidence type="ECO:0000313" key="2">
    <source>
        <dbReference type="Proteomes" id="UP000591131"/>
    </source>
</evidence>
<comment type="caution">
    <text evidence="1">The sequence shown here is derived from an EMBL/GenBank/DDBJ whole genome shotgun (WGS) entry which is preliminary data.</text>
</comment>
<gene>
    <name evidence="1" type="ORF">FOL47_002285</name>
</gene>
<name>A0A7J6KPP0_PERCH</name>